<name>A0A137PDB9_CONC2</name>
<dbReference type="AlphaFoldDB" id="A0A137PDB9"/>
<evidence type="ECO:0000313" key="1">
    <source>
        <dbReference type="EMBL" id="KXN72965.1"/>
    </source>
</evidence>
<sequence>MTKAIGWDALKENGKFSTNLQEVIVSIYDIQKFCAGYKEGGKDFCDSDSDGLLAIFRYAKMFLIGAVTGGTDALA</sequence>
<proteinExistence type="predicted"/>
<gene>
    <name evidence="1" type="ORF">CONCODRAFT_4110</name>
</gene>
<dbReference type="InterPro" id="IPR043504">
    <property type="entry name" value="Peptidase_S1_PA_chymotrypsin"/>
</dbReference>
<protein>
    <submittedName>
        <fullName evidence="1">Uncharacterized protein</fullName>
    </submittedName>
</protein>
<evidence type="ECO:0000313" key="2">
    <source>
        <dbReference type="Proteomes" id="UP000070444"/>
    </source>
</evidence>
<reference evidence="1 2" key="1">
    <citation type="journal article" date="2015" name="Genome Biol. Evol.">
        <title>Phylogenomic analyses indicate that early fungi evolved digesting cell walls of algal ancestors of land plants.</title>
        <authorList>
            <person name="Chang Y."/>
            <person name="Wang S."/>
            <person name="Sekimoto S."/>
            <person name="Aerts A.L."/>
            <person name="Choi C."/>
            <person name="Clum A."/>
            <person name="LaButti K.M."/>
            <person name="Lindquist E.A."/>
            <person name="Yee Ngan C."/>
            <person name="Ohm R.A."/>
            <person name="Salamov A.A."/>
            <person name="Grigoriev I.V."/>
            <person name="Spatafora J.W."/>
            <person name="Berbee M.L."/>
        </authorList>
    </citation>
    <scope>NUCLEOTIDE SEQUENCE [LARGE SCALE GENOMIC DNA]</scope>
    <source>
        <strain evidence="1 2">NRRL 28638</strain>
    </source>
</reference>
<dbReference type="EMBL" id="KQ964443">
    <property type="protein sequence ID" value="KXN72965.1"/>
    <property type="molecule type" value="Genomic_DNA"/>
</dbReference>
<keyword evidence="2" id="KW-1185">Reference proteome</keyword>
<dbReference type="Proteomes" id="UP000070444">
    <property type="component" value="Unassembled WGS sequence"/>
</dbReference>
<dbReference type="InterPro" id="IPR009003">
    <property type="entry name" value="Peptidase_S1_PA"/>
</dbReference>
<accession>A0A137PDB9</accession>
<organism evidence="1 2">
    <name type="scientific">Conidiobolus coronatus (strain ATCC 28846 / CBS 209.66 / NRRL 28638)</name>
    <name type="common">Delacroixia coronata</name>
    <dbReference type="NCBI Taxonomy" id="796925"/>
    <lineage>
        <taxon>Eukaryota</taxon>
        <taxon>Fungi</taxon>
        <taxon>Fungi incertae sedis</taxon>
        <taxon>Zoopagomycota</taxon>
        <taxon>Entomophthoromycotina</taxon>
        <taxon>Entomophthoromycetes</taxon>
        <taxon>Entomophthorales</taxon>
        <taxon>Ancylistaceae</taxon>
        <taxon>Conidiobolus</taxon>
    </lineage>
</organism>
<dbReference type="Gene3D" id="2.40.10.10">
    <property type="entry name" value="Trypsin-like serine proteases"/>
    <property type="match status" value="1"/>
</dbReference>
<dbReference type="SUPFAM" id="SSF50494">
    <property type="entry name" value="Trypsin-like serine proteases"/>
    <property type="match status" value="1"/>
</dbReference>